<name>A0ACB8T2H6_9AGAM</name>
<protein>
    <submittedName>
        <fullName evidence="1">Mitochondrial import protein Pam17</fullName>
    </submittedName>
</protein>
<dbReference type="Proteomes" id="UP000814140">
    <property type="component" value="Unassembled WGS sequence"/>
</dbReference>
<evidence type="ECO:0000313" key="2">
    <source>
        <dbReference type="Proteomes" id="UP000814140"/>
    </source>
</evidence>
<gene>
    <name evidence="1" type="ORF">BV25DRAFT_1885701</name>
</gene>
<keyword evidence="2" id="KW-1185">Reference proteome</keyword>
<accession>A0ACB8T2H6</accession>
<sequence length="193" mass="21570">MPTRPLFNSCRSAVRSTGSRSSQSLILKRANSTVSEAAKESLPWPDYLAIRKGKRRWEMAVTVPCVVAGAAGGAIYFGSLEMDASKPIMGIDPFFFFGGATLACMGAGYLVGPIIGSACWRLTHRRTMALIEARDREFHKRIVKNRVDPTAQSATNPVPDFYGEKIGSLHQYRQWLRDQAKYKRKSEWPEDQP</sequence>
<reference evidence="1" key="1">
    <citation type="submission" date="2021-03" db="EMBL/GenBank/DDBJ databases">
        <authorList>
            <consortium name="DOE Joint Genome Institute"/>
            <person name="Ahrendt S."/>
            <person name="Looney B.P."/>
            <person name="Miyauchi S."/>
            <person name="Morin E."/>
            <person name="Drula E."/>
            <person name="Courty P.E."/>
            <person name="Chicoki N."/>
            <person name="Fauchery L."/>
            <person name="Kohler A."/>
            <person name="Kuo A."/>
            <person name="Labutti K."/>
            <person name="Pangilinan J."/>
            <person name="Lipzen A."/>
            <person name="Riley R."/>
            <person name="Andreopoulos W."/>
            <person name="He G."/>
            <person name="Johnson J."/>
            <person name="Barry K.W."/>
            <person name="Grigoriev I.V."/>
            <person name="Nagy L."/>
            <person name="Hibbett D."/>
            <person name="Henrissat B."/>
            <person name="Matheny P.B."/>
            <person name="Labbe J."/>
            <person name="Martin F."/>
        </authorList>
    </citation>
    <scope>NUCLEOTIDE SEQUENCE</scope>
    <source>
        <strain evidence="1">HHB10654</strain>
    </source>
</reference>
<evidence type="ECO:0000313" key="1">
    <source>
        <dbReference type="EMBL" id="KAI0062351.1"/>
    </source>
</evidence>
<dbReference type="EMBL" id="MU277208">
    <property type="protein sequence ID" value="KAI0062351.1"/>
    <property type="molecule type" value="Genomic_DNA"/>
</dbReference>
<comment type="caution">
    <text evidence="1">The sequence shown here is derived from an EMBL/GenBank/DDBJ whole genome shotgun (WGS) entry which is preliminary data.</text>
</comment>
<organism evidence="1 2">
    <name type="scientific">Artomyces pyxidatus</name>
    <dbReference type="NCBI Taxonomy" id="48021"/>
    <lineage>
        <taxon>Eukaryota</taxon>
        <taxon>Fungi</taxon>
        <taxon>Dikarya</taxon>
        <taxon>Basidiomycota</taxon>
        <taxon>Agaricomycotina</taxon>
        <taxon>Agaricomycetes</taxon>
        <taxon>Russulales</taxon>
        <taxon>Auriscalpiaceae</taxon>
        <taxon>Artomyces</taxon>
    </lineage>
</organism>
<proteinExistence type="predicted"/>
<reference evidence="1" key="2">
    <citation type="journal article" date="2022" name="New Phytol.">
        <title>Evolutionary transition to the ectomycorrhizal habit in the genomes of a hyperdiverse lineage of mushroom-forming fungi.</title>
        <authorList>
            <person name="Looney B."/>
            <person name="Miyauchi S."/>
            <person name="Morin E."/>
            <person name="Drula E."/>
            <person name="Courty P.E."/>
            <person name="Kohler A."/>
            <person name="Kuo A."/>
            <person name="LaButti K."/>
            <person name="Pangilinan J."/>
            <person name="Lipzen A."/>
            <person name="Riley R."/>
            <person name="Andreopoulos W."/>
            <person name="He G."/>
            <person name="Johnson J."/>
            <person name="Nolan M."/>
            <person name="Tritt A."/>
            <person name="Barry K.W."/>
            <person name="Grigoriev I.V."/>
            <person name="Nagy L.G."/>
            <person name="Hibbett D."/>
            <person name="Henrissat B."/>
            <person name="Matheny P.B."/>
            <person name="Labbe J."/>
            <person name="Martin F.M."/>
        </authorList>
    </citation>
    <scope>NUCLEOTIDE SEQUENCE</scope>
    <source>
        <strain evidence="1">HHB10654</strain>
    </source>
</reference>